<comment type="similarity">
    <text evidence="1">Belongs to the 'phage' integrase family.</text>
</comment>
<dbReference type="Pfam" id="PF00589">
    <property type="entry name" value="Phage_integrase"/>
    <property type="match status" value="1"/>
</dbReference>
<gene>
    <name evidence="8" type="ORF">pJE1_063</name>
</gene>
<dbReference type="PROSITE" id="PS51900">
    <property type="entry name" value="CB"/>
    <property type="match status" value="1"/>
</dbReference>
<evidence type="ECO:0000256" key="4">
    <source>
        <dbReference type="ARBA" id="ARBA00023172"/>
    </source>
</evidence>
<geneLocation type="plasmid" evidence="8">
    <name>pJE1</name>
</geneLocation>
<evidence type="ECO:0000259" key="7">
    <source>
        <dbReference type="PROSITE" id="PS51900"/>
    </source>
</evidence>
<evidence type="ECO:0000256" key="5">
    <source>
        <dbReference type="PROSITE-ProRule" id="PRU01248"/>
    </source>
</evidence>
<dbReference type="InterPro" id="IPR044068">
    <property type="entry name" value="CB"/>
</dbReference>
<dbReference type="PROSITE" id="PS51898">
    <property type="entry name" value="TYR_RECOMBINASE"/>
    <property type="match status" value="1"/>
</dbReference>
<keyword evidence="8" id="KW-0614">Plasmid</keyword>
<dbReference type="GO" id="GO:0006310">
    <property type="term" value="P:DNA recombination"/>
    <property type="evidence" value="ECO:0007669"/>
    <property type="project" value="UniProtKB-KW"/>
</dbReference>
<dbReference type="InterPro" id="IPR050090">
    <property type="entry name" value="Tyrosine_recombinase_XerCD"/>
</dbReference>
<proteinExistence type="inferred from homology"/>
<dbReference type="GO" id="GO:0003677">
    <property type="term" value="F:DNA binding"/>
    <property type="evidence" value="ECO:0007669"/>
    <property type="project" value="UniProtKB-UniRule"/>
</dbReference>
<dbReference type="InterPro" id="IPR010998">
    <property type="entry name" value="Integrase_recombinase_N"/>
</dbReference>
<keyword evidence="4" id="KW-0233">DNA recombination</keyword>
<evidence type="ECO:0000256" key="1">
    <source>
        <dbReference type="ARBA" id="ARBA00008857"/>
    </source>
</evidence>
<dbReference type="Gene3D" id="1.10.150.130">
    <property type="match status" value="1"/>
</dbReference>
<dbReference type="AlphaFoldDB" id="A0A0D4ZZL7"/>
<feature type="domain" description="Tyr recombinase" evidence="6">
    <location>
        <begin position="116"/>
        <end position="289"/>
    </location>
</feature>
<dbReference type="EMBL" id="KM017071">
    <property type="protein sequence ID" value="AJW29485.1"/>
    <property type="molecule type" value="Genomic_DNA"/>
</dbReference>
<accession>A0A0D4ZZL7</accession>
<reference evidence="8" key="1">
    <citation type="submission" date="2014-06" db="EMBL/GenBank/DDBJ databases">
        <title>Molecular and ecological studies on carbamate pesticide degrading bacteria isolated from agricultural soils.</title>
        <authorList>
            <person name="Kim D.-U."/>
            <person name="Ka J.-O."/>
        </authorList>
    </citation>
    <scope>NUCLEOTIDE SEQUENCE</scope>
    <source>
        <strain evidence="8">JE1</strain>
        <plasmid evidence="8">pJE1</plasmid>
    </source>
</reference>
<dbReference type="InterPro" id="IPR013762">
    <property type="entry name" value="Integrase-like_cat_sf"/>
</dbReference>
<evidence type="ECO:0000313" key="8">
    <source>
        <dbReference type="EMBL" id="AJW29485.1"/>
    </source>
</evidence>
<dbReference type="PANTHER" id="PTHR30349">
    <property type="entry name" value="PHAGE INTEGRASE-RELATED"/>
    <property type="match status" value="1"/>
</dbReference>
<dbReference type="CDD" id="cd01193">
    <property type="entry name" value="INT_IntI_C"/>
    <property type="match status" value="1"/>
</dbReference>
<dbReference type="GO" id="GO:0015074">
    <property type="term" value="P:DNA integration"/>
    <property type="evidence" value="ECO:0007669"/>
    <property type="project" value="UniProtKB-KW"/>
</dbReference>
<dbReference type="PANTHER" id="PTHR30349:SF64">
    <property type="entry name" value="PROPHAGE INTEGRASE INTD-RELATED"/>
    <property type="match status" value="1"/>
</dbReference>
<evidence type="ECO:0000256" key="3">
    <source>
        <dbReference type="ARBA" id="ARBA00023125"/>
    </source>
</evidence>
<feature type="domain" description="Core-binding (CB)" evidence="7">
    <location>
        <begin position="18"/>
        <end position="99"/>
    </location>
</feature>
<dbReference type="SUPFAM" id="SSF56349">
    <property type="entry name" value="DNA breaking-rejoining enzymes"/>
    <property type="match status" value="1"/>
</dbReference>
<evidence type="ECO:0000256" key="2">
    <source>
        <dbReference type="ARBA" id="ARBA00022908"/>
    </source>
</evidence>
<keyword evidence="3 5" id="KW-0238">DNA-binding</keyword>
<dbReference type="InterPro" id="IPR004107">
    <property type="entry name" value="Integrase_SAM-like_N"/>
</dbReference>
<organism evidence="8">
    <name type="scientific">Sphingomonas sp. JE1</name>
    <dbReference type="NCBI Taxonomy" id="1628059"/>
    <lineage>
        <taxon>Bacteria</taxon>
        <taxon>Pseudomonadati</taxon>
        <taxon>Pseudomonadota</taxon>
        <taxon>Alphaproteobacteria</taxon>
        <taxon>Sphingomonadales</taxon>
        <taxon>Sphingomonadaceae</taxon>
        <taxon>Sphingomonas</taxon>
    </lineage>
</organism>
<protein>
    <submittedName>
        <fullName evidence="8">Integrase/recombinase</fullName>
    </submittedName>
</protein>
<dbReference type="Pfam" id="PF13495">
    <property type="entry name" value="Phage_int_SAM_4"/>
    <property type="match status" value="1"/>
</dbReference>
<evidence type="ECO:0000259" key="6">
    <source>
        <dbReference type="PROSITE" id="PS51898"/>
    </source>
</evidence>
<dbReference type="Gene3D" id="1.10.443.10">
    <property type="entry name" value="Intergrase catalytic core"/>
    <property type="match status" value="1"/>
</dbReference>
<name>A0A0D4ZZL7_9SPHN</name>
<dbReference type="InterPro" id="IPR011010">
    <property type="entry name" value="DNA_brk_join_enz"/>
</dbReference>
<sequence>MLKTNPSPGVHPMTDVTVAVSPLRRRMIDDMSLRNLSPATQRSYLLAVTKFSRYFGRSPDRLGLEDVRAFQVYLVSQGISWGSLNQIVCALRFFYGVTLDRAEIPERIVYARMPRKLPTILSADEVVRFLEAVPSLKARAALTTAYAAGLRASEAASLKVADIDSDRMVIQIHHGKGAKDRTVMLSAQLLAILRTYWRLAHPQDFLFPGRNPDTPITTTCLHAACRSATKAAGLIKRVSVHTLRHSFATHLLESGVDIRIIQVLLGHSQLSTTARYTHVATTTIATTQSPLDLLNLEVVPPG</sequence>
<dbReference type="InterPro" id="IPR002104">
    <property type="entry name" value="Integrase_catalytic"/>
</dbReference>
<keyword evidence="2" id="KW-0229">DNA integration</keyword>